<evidence type="ECO:0000256" key="4">
    <source>
        <dbReference type="ARBA" id="ARBA00022741"/>
    </source>
</evidence>
<comment type="similarity">
    <text evidence="1">Belongs to the SIMIBI class G3E GTPase family. HypB/HupM subfamily.</text>
</comment>
<comment type="caution">
    <text evidence="9">The sequence shown here is derived from an EMBL/GenBank/DDBJ whole genome shotgun (WGS) entry which is preliminary data.</text>
</comment>
<name>A0A7C6A895_UNCW3</name>
<keyword evidence="5" id="KW-0378">Hydrolase</keyword>
<evidence type="ECO:0000256" key="6">
    <source>
        <dbReference type="ARBA" id="ARBA00022833"/>
    </source>
</evidence>
<organism evidence="9">
    <name type="scientific">candidate division WOR-3 bacterium</name>
    <dbReference type="NCBI Taxonomy" id="2052148"/>
    <lineage>
        <taxon>Bacteria</taxon>
        <taxon>Bacteria division WOR-3</taxon>
    </lineage>
</organism>
<evidence type="ECO:0000256" key="2">
    <source>
        <dbReference type="ARBA" id="ARBA00022596"/>
    </source>
</evidence>
<evidence type="ECO:0000256" key="7">
    <source>
        <dbReference type="ARBA" id="ARBA00023134"/>
    </source>
</evidence>
<dbReference type="AlphaFoldDB" id="A0A7C6A895"/>
<evidence type="ECO:0000259" key="8">
    <source>
        <dbReference type="Pfam" id="PF02492"/>
    </source>
</evidence>
<feature type="domain" description="CobW/HypB/UreG nucleotide-binding" evidence="8">
    <location>
        <begin position="33"/>
        <end position="191"/>
    </location>
</feature>
<evidence type="ECO:0000256" key="5">
    <source>
        <dbReference type="ARBA" id="ARBA00022801"/>
    </source>
</evidence>
<dbReference type="GO" id="GO:0003924">
    <property type="term" value="F:GTPase activity"/>
    <property type="evidence" value="ECO:0007669"/>
    <property type="project" value="InterPro"/>
</dbReference>
<dbReference type="PIRSF" id="PIRSF005624">
    <property type="entry name" value="Ni-bind_GTPase"/>
    <property type="match status" value="1"/>
</dbReference>
<dbReference type="SUPFAM" id="SSF52540">
    <property type="entry name" value="P-loop containing nucleoside triphosphate hydrolases"/>
    <property type="match status" value="1"/>
</dbReference>
<evidence type="ECO:0000256" key="1">
    <source>
        <dbReference type="ARBA" id="ARBA00006211"/>
    </source>
</evidence>
<dbReference type="InterPro" id="IPR003495">
    <property type="entry name" value="CobW/HypB/UreG_nucleotide-bd"/>
</dbReference>
<evidence type="ECO:0000256" key="3">
    <source>
        <dbReference type="ARBA" id="ARBA00022723"/>
    </source>
</evidence>
<dbReference type="GO" id="GO:0005525">
    <property type="term" value="F:GTP binding"/>
    <property type="evidence" value="ECO:0007669"/>
    <property type="project" value="UniProtKB-KW"/>
</dbReference>
<gene>
    <name evidence="9" type="primary">hypB</name>
    <name evidence="9" type="ORF">ENW73_01910</name>
</gene>
<dbReference type="NCBIfam" id="TIGR00073">
    <property type="entry name" value="hypB"/>
    <property type="match status" value="1"/>
</dbReference>
<accession>A0A7C6A895</accession>
<reference evidence="9" key="1">
    <citation type="journal article" date="2020" name="mSystems">
        <title>Genome- and Community-Level Interaction Insights into Carbon Utilization and Element Cycling Functions of Hydrothermarchaeota in Hydrothermal Sediment.</title>
        <authorList>
            <person name="Zhou Z."/>
            <person name="Liu Y."/>
            <person name="Xu W."/>
            <person name="Pan J."/>
            <person name="Luo Z.H."/>
            <person name="Li M."/>
        </authorList>
    </citation>
    <scope>NUCLEOTIDE SEQUENCE [LARGE SCALE GENOMIC DNA]</scope>
    <source>
        <strain evidence="9">SpSt-876</strain>
    </source>
</reference>
<sequence length="225" mass="25309">MPEVKVLKKILATNDAIAKTHRAIFDRNSILAINIMSAPGSGKTSLLEQTIERMKDKRILVIEGDIKGDLDAKRIQKKGVDCIQINTQGACHLDSFMLAPVLAKIDWRKYELLFIENVGNLVCPAEFDLGTHYNVMILSTPEGSDKPLKYPLMFSKANLLIINKIDLLPYVQFDTVGLAKSLARINPKLRLIKLSCNTGEGIAEWMDWLNSVTRQFAESKDHLWT</sequence>
<keyword evidence="6" id="KW-0862">Zinc</keyword>
<keyword evidence="7" id="KW-0342">GTP-binding</keyword>
<dbReference type="EMBL" id="DTLI01000044">
    <property type="protein sequence ID" value="HHS51608.1"/>
    <property type="molecule type" value="Genomic_DNA"/>
</dbReference>
<dbReference type="Gene3D" id="3.40.50.300">
    <property type="entry name" value="P-loop containing nucleotide triphosphate hydrolases"/>
    <property type="match status" value="1"/>
</dbReference>
<keyword evidence="4" id="KW-0547">Nucleotide-binding</keyword>
<dbReference type="PANTHER" id="PTHR30134">
    <property type="entry name" value="HYDROGENASE PROTEIN ASSEMBLY PROTEIN, NICKEL CHAPERONE"/>
    <property type="match status" value="1"/>
</dbReference>
<evidence type="ECO:0000313" key="9">
    <source>
        <dbReference type="EMBL" id="HHS51608.1"/>
    </source>
</evidence>
<dbReference type="Pfam" id="PF02492">
    <property type="entry name" value="cobW"/>
    <property type="match status" value="1"/>
</dbReference>
<keyword evidence="3" id="KW-0479">Metal-binding</keyword>
<dbReference type="GO" id="GO:0016151">
    <property type="term" value="F:nickel cation binding"/>
    <property type="evidence" value="ECO:0007669"/>
    <property type="project" value="InterPro"/>
</dbReference>
<keyword evidence="2" id="KW-0533">Nickel</keyword>
<protein>
    <submittedName>
        <fullName evidence="9">Hydrogenase accessory protein HypB</fullName>
    </submittedName>
</protein>
<dbReference type="GO" id="GO:0008270">
    <property type="term" value="F:zinc ion binding"/>
    <property type="evidence" value="ECO:0007669"/>
    <property type="project" value="TreeGrafter"/>
</dbReference>
<dbReference type="InterPro" id="IPR004392">
    <property type="entry name" value="Hyd_mat_HypB"/>
</dbReference>
<dbReference type="PANTHER" id="PTHR30134:SF2">
    <property type="entry name" value="HYDROGENASE MATURATION FACTOR HYPB"/>
    <property type="match status" value="1"/>
</dbReference>
<dbReference type="InterPro" id="IPR027417">
    <property type="entry name" value="P-loop_NTPase"/>
</dbReference>
<proteinExistence type="inferred from homology"/>
<dbReference type="GO" id="GO:0051604">
    <property type="term" value="P:protein maturation"/>
    <property type="evidence" value="ECO:0007669"/>
    <property type="project" value="InterPro"/>
</dbReference>